<evidence type="ECO:0000313" key="2">
    <source>
        <dbReference type="EMBL" id="MBG0566502.1"/>
    </source>
</evidence>
<dbReference type="EMBL" id="JADQTO010000021">
    <property type="protein sequence ID" value="MBG0566502.1"/>
    <property type="molecule type" value="Genomic_DNA"/>
</dbReference>
<reference evidence="2" key="1">
    <citation type="submission" date="2020-11" db="EMBL/GenBank/DDBJ databases">
        <title>Isolation and identification of active actinomycetes.</title>
        <authorList>
            <person name="Sun X."/>
        </authorList>
    </citation>
    <scope>NUCLEOTIDE SEQUENCE</scope>
    <source>
        <strain evidence="2">NEAU-A11</strain>
    </source>
</reference>
<organism evidence="2 3">
    <name type="scientific">Actinoplanes aureus</name>
    <dbReference type="NCBI Taxonomy" id="2792083"/>
    <lineage>
        <taxon>Bacteria</taxon>
        <taxon>Bacillati</taxon>
        <taxon>Actinomycetota</taxon>
        <taxon>Actinomycetes</taxon>
        <taxon>Micromonosporales</taxon>
        <taxon>Micromonosporaceae</taxon>
        <taxon>Actinoplanes</taxon>
    </lineage>
</organism>
<evidence type="ECO:0000256" key="1">
    <source>
        <dbReference type="SAM" id="SignalP"/>
    </source>
</evidence>
<feature type="signal peptide" evidence="1">
    <location>
        <begin position="1"/>
        <end position="26"/>
    </location>
</feature>
<dbReference type="InterPro" id="IPR050490">
    <property type="entry name" value="Bact_solute-bd_prot1"/>
</dbReference>
<keyword evidence="3" id="KW-1185">Reference proteome</keyword>
<evidence type="ECO:0000313" key="3">
    <source>
        <dbReference type="Proteomes" id="UP000598146"/>
    </source>
</evidence>
<dbReference type="PANTHER" id="PTHR43649">
    <property type="entry name" value="ARABINOSE-BINDING PROTEIN-RELATED"/>
    <property type="match status" value="1"/>
</dbReference>
<dbReference type="PANTHER" id="PTHR43649:SF12">
    <property type="entry name" value="DIACETYLCHITOBIOSE BINDING PROTEIN DASA"/>
    <property type="match status" value="1"/>
</dbReference>
<accession>A0A931G1A3</accession>
<sequence>MSIRPSRRLALAALAAGALVLSACSAGSLGTSDEEGTTTVSYLVDNEASTVKTAEALVSAFNAKNSSIQVKIETRPQGGEGDNIVKTRLATGDMADVFGYNSGSLFQALKPEQNLTPLDDQPYVGDLDPAFKVTVTAGGKLYGAPNGAAMGGGILYNKAVYTKLGLQVPKTWADFMANNAKIKAAGVAPVVQAYQDTWTSQVIVLADYHNVAADQPDFAEKFTANQAKFATTPAALRSFQRLQDVHDAKYLNKDFASAKLEQGLKLLADGKGAHFPMLTFTVATLAANSPDKIDDIGFFALPGDDAAKNGLTVWEPGGLYVPKSTTGAKLDAARQFITFVVSKEGCDIMAGASTPSGPFVVKGCDLPDTVPAAIKDMQPYFDSKATSPALEFLSPVKGPTLEQITVEVGSGIRKAADGAALYDQDVKKQAQQLGLSGW</sequence>
<dbReference type="AlphaFoldDB" id="A0A931G1A3"/>
<feature type="chain" id="PRO_5036897199" evidence="1">
    <location>
        <begin position="27"/>
        <end position="438"/>
    </location>
</feature>
<dbReference type="RefSeq" id="WP_196418281.1">
    <property type="nucleotide sequence ID" value="NZ_JADQTO010000021.1"/>
</dbReference>
<proteinExistence type="predicted"/>
<comment type="caution">
    <text evidence="2">The sequence shown here is derived from an EMBL/GenBank/DDBJ whole genome shotgun (WGS) entry which is preliminary data.</text>
</comment>
<dbReference type="PROSITE" id="PS51257">
    <property type="entry name" value="PROKAR_LIPOPROTEIN"/>
    <property type="match status" value="1"/>
</dbReference>
<dbReference type="SUPFAM" id="SSF53850">
    <property type="entry name" value="Periplasmic binding protein-like II"/>
    <property type="match status" value="1"/>
</dbReference>
<protein>
    <submittedName>
        <fullName evidence="2">Carbohydrate ABC transporter substrate-binding protein</fullName>
    </submittedName>
</protein>
<dbReference type="Pfam" id="PF01547">
    <property type="entry name" value="SBP_bac_1"/>
    <property type="match status" value="1"/>
</dbReference>
<gene>
    <name evidence="2" type="ORF">I4J89_34165</name>
</gene>
<dbReference type="Proteomes" id="UP000598146">
    <property type="component" value="Unassembled WGS sequence"/>
</dbReference>
<keyword evidence="1" id="KW-0732">Signal</keyword>
<dbReference type="InterPro" id="IPR006059">
    <property type="entry name" value="SBP"/>
</dbReference>
<name>A0A931G1A3_9ACTN</name>
<dbReference type="Gene3D" id="3.40.190.10">
    <property type="entry name" value="Periplasmic binding protein-like II"/>
    <property type="match status" value="2"/>
</dbReference>